<dbReference type="Proteomes" id="UP000712600">
    <property type="component" value="Unassembled WGS sequence"/>
</dbReference>
<gene>
    <name evidence="1" type="ORF">F2Q69_00014484</name>
</gene>
<accession>A0A8S9R7A6</accession>
<evidence type="ECO:0000313" key="1">
    <source>
        <dbReference type="EMBL" id="KAF3559425.1"/>
    </source>
</evidence>
<dbReference type="AlphaFoldDB" id="A0A8S9R7A6"/>
<name>A0A8S9R7A6_BRACR</name>
<dbReference type="EMBL" id="QGKX02000996">
    <property type="protein sequence ID" value="KAF3559425.1"/>
    <property type="molecule type" value="Genomic_DNA"/>
</dbReference>
<reference evidence="1" key="1">
    <citation type="submission" date="2019-12" db="EMBL/GenBank/DDBJ databases">
        <title>Genome sequencing and annotation of Brassica cretica.</title>
        <authorList>
            <person name="Studholme D.J."/>
            <person name="Sarris P."/>
        </authorList>
    </citation>
    <scope>NUCLEOTIDE SEQUENCE</scope>
    <source>
        <strain evidence="1">PFS-109/04</strain>
        <tissue evidence="1">Leaf</tissue>
    </source>
</reference>
<protein>
    <submittedName>
        <fullName evidence="1">Uncharacterized protein</fullName>
    </submittedName>
</protein>
<comment type="caution">
    <text evidence="1">The sequence shown here is derived from an EMBL/GenBank/DDBJ whole genome shotgun (WGS) entry which is preliminary data.</text>
</comment>
<proteinExistence type="predicted"/>
<sequence>MARGAWSFSDSVEVSTSTFLRLQIGQIGSWKTRGFLMVRISGIGELVSGLSLMPRAVVVDDVRGRDTRFLVVIASRLFRWLLEDSTQTLSVLRARSSLGSKSLYHSCWRSREVYFPLLCTVTKQVEVSTFTFLRLRIGQIGSWKTRGFLMVRISGIGELVSGLSLMECIMHLTHQAVRSRYAVLSGDCITSLSMVKCTSVGEIEEEDGTITVAHPSFIASRGFDSVSERSSSSFSELILLWGLSRRTIVGMVRSRSFGLDLGFGELVSDSQSDGVHYAFGPSSGVMEMEGSVVVLFTLQEVPNSFYEKVEASVTPVVDIDFFVD</sequence>
<evidence type="ECO:0000313" key="2">
    <source>
        <dbReference type="Proteomes" id="UP000712600"/>
    </source>
</evidence>
<organism evidence="1 2">
    <name type="scientific">Brassica cretica</name>
    <name type="common">Mustard</name>
    <dbReference type="NCBI Taxonomy" id="69181"/>
    <lineage>
        <taxon>Eukaryota</taxon>
        <taxon>Viridiplantae</taxon>
        <taxon>Streptophyta</taxon>
        <taxon>Embryophyta</taxon>
        <taxon>Tracheophyta</taxon>
        <taxon>Spermatophyta</taxon>
        <taxon>Magnoliopsida</taxon>
        <taxon>eudicotyledons</taxon>
        <taxon>Gunneridae</taxon>
        <taxon>Pentapetalae</taxon>
        <taxon>rosids</taxon>
        <taxon>malvids</taxon>
        <taxon>Brassicales</taxon>
        <taxon>Brassicaceae</taxon>
        <taxon>Brassiceae</taxon>
        <taxon>Brassica</taxon>
    </lineage>
</organism>